<proteinExistence type="predicted"/>
<dbReference type="AlphaFoldDB" id="A0A8E2JMD0"/>
<evidence type="ECO:0000313" key="2">
    <source>
        <dbReference type="Proteomes" id="UP000250140"/>
    </source>
</evidence>
<reference evidence="1 2" key="1">
    <citation type="journal article" date="2016" name="Nat. Commun.">
        <title>Ectomycorrhizal ecology is imprinted in the genome of the dominant symbiotic fungus Cenococcum geophilum.</title>
        <authorList>
            <consortium name="DOE Joint Genome Institute"/>
            <person name="Peter M."/>
            <person name="Kohler A."/>
            <person name="Ohm R.A."/>
            <person name="Kuo A."/>
            <person name="Krutzmann J."/>
            <person name="Morin E."/>
            <person name="Arend M."/>
            <person name="Barry K.W."/>
            <person name="Binder M."/>
            <person name="Choi C."/>
            <person name="Clum A."/>
            <person name="Copeland A."/>
            <person name="Grisel N."/>
            <person name="Haridas S."/>
            <person name="Kipfer T."/>
            <person name="LaButti K."/>
            <person name="Lindquist E."/>
            <person name="Lipzen A."/>
            <person name="Maire R."/>
            <person name="Meier B."/>
            <person name="Mihaltcheva S."/>
            <person name="Molinier V."/>
            <person name="Murat C."/>
            <person name="Poggeler S."/>
            <person name="Quandt C.A."/>
            <person name="Sperisen C."/>
            <person name="Tritt A."/>
            <person name="Tisserant E."/>
            <person name="Crous P.W."/>
            <person name="Henrissat B."/>
            <person name="Nehls U."/>
            <person name="Egli S."/>
            <person name="Spatafora J.W."/>
            <person name="Grigoriev I.V."/>
            <person name="Martin F.M."/>
        </authorList>
    </citation>
    <scope>NUCLEOTIDE SEQUENCE [LARGE SCALE GENOMIC DNA]</scope>
    <source>
        <strain evidence="1 2">CBS 207.34</strain>
    </source>
</reference>
<dbReference type="Proteomes" id="UP000250140">
    <property type="component" value="Unassembled WGS sequence"/>
</dbReference>
<organism evidence="1 2">
    <name type="scientific">Glonium stellatum</name>
    <dbReference type="NCBI Taxonomy" id="574774"/>
    <lineage>
        <taxon>Eukaryota</taxon>
        <taxon>Fungi</taxon>
        <taxon>Dikarya</taxon>
        <taxon>Ascomycota</taxon>
        <taxon>Pezizomycotina</taxon>
        <taxon>Dothideomycetes</taxon>
        <taxon>Pleosporomycetidae</taxon>
        <taxon>Gloniales</taxon>
        <taxon>Gloniaceae</taxon>
        <taxon>Glonium</taxon>
    </lineage>
</organism>
<sequence>MGQNTKRVHRWIDNIPDIKLEGGMGSNTLYKTKDLRLDNQGVLQVNCGCTITSLKRLAPGTIADCLVPTDDSWSAQQIRDALKESMKEYRL</sequence>
<keyword evidence="2" id="KW-1185">Reference proteome</keyword>
<protein>
    <submittedName>
        <fullName evidence="1">Uncharacterized protein</fullName>
    </submittedName>
</protein>
<accession>A0A8E2JMD0</accession>
<dbReference type="OrthoDB" id="3521506at2759"/>
<gene>
    <name evidence="1" type="ORF">AOQ84DRAFT_304172</name>
</gene>
<dbReference type="EMBL" id="KV750893">
    <property type="protein sequence ID" value="OCL02705.1"/>
    <property type="molecule type" value="Genomic_DNA"/>
</dbReference>
<name>A0A8E2JMD0_9PEZI</name>
<evidence type="ECO:0000313" key="1">
    <source>
        <dbReference type="EMBL" id="OCL02705.1"/>
    </source>
</evidence>